<dbReference type="Proteomes" id="UP000000960">
    <property type="component" value="Chromosome"/>
</dbReference>
<feature type="compositionally biased region" description="Basic and acidic residues" evidence="6">
    <location>
        <begin position="1"/>
        <end position="15"/>
    </location>
</feature>
<proteinExistence type="predicted"/>
<sequence length="452" mass="48237">MVKQDHLLKNSRDPQQDVVTSHQNASQNIVDSNPSEMVASKKTNVNKSSLKYILLAMGPGLLAAFAGNDAGGIATYSSAGATFGYSQLWTVPLMCFLLIVVQETAARMGCVTGKGIASLVRERFGIRLSTLAMGALLLSNIAVTFSEFAGIASSMELFGIPTYVSVPISALMVWLLTVGGSYRRIEKILLAISCIFVTYIIAGILAQPDWAEAFRVTIIPQPSSDPSYISLLVANIGTTISPYMIFLVASNVVEKNLDTSDIPAQRADNVAGAILAEIITWFIMLTTGAVLFPRGISVDSAADAARALEPLAGQYASTLFALGMVGASFLAACVLPGITASAICEAFGWERGADRSWQEAPVYHSIITTVLVISALVVLIPGMSLFGIMMAAQVINGILLPILLIFMVIIAADKHIMGKYANGRIWNALTWFTIVTVIILTIVMFILQAMGL</sequence>
<feature type="transmembrane region" description="Helical" evidence="7">
    <location>
        <begin position="157"/>
        <end position="176"/>
    </location>
</feature>
<evidence type="ECO:0000256" key="2">
    <source>
        <dbReference type="ARBA" id="ARBA00022448"/>
    </source>
</evidence>
<feature type="transmembrane region" description="Helical" evidence="7">
    <location>
        <begin position="87"/>
        <end position="105"/>
    </location>
</feature>
<evidence type="ECO:0000313" key="8">
    <source>
        <dbReference type="EMBL" id="ACV50504.1"/>
    </source>
</evidence>
<keyword evidence="3 7" id="KW-0812">Transmembrane</keyword>
<keyword evidence="2" id="KW-0813">Transport</keyword>
<reference evidence="8 9" key="1">
    <citation type="journal article" date="2009" name="Stand. Genomic Sci.">
        <title>Complete genome sequence of Atopobium parvulum type strain (IPP 1246).</title>
        <authorList>
            <person name="Copeland A."/>
            <person name="Sikorski J."/>
            <person name="Lapidus A."/>
            <person name="Nolan M."/>
            <person name="Del Rio T.G."/>
            <person name="Lucas S."/>
            <person name="Chen F."/>
            <person name="Tice H."/>
            <person name="Pitluck S."/>
            <person name="Cheng J.F."/>
            <person name="Pukall R."/>
            <person name="Chertkov O."/>
            <person name="Brettin T."/>
            <person name="Han C."/>
            <person name="Detter J.C."/>
            <person name="Kuske C."/>
            <person name="Bruce D."/>
            <person name="Goodwin L."/>
            <person name="Ivanova N."/>
            <person name="Mavromatis K."/>
            <person name="Mikhailova N."/>
            <person name="Chen A."/>
            <person name="Palaniappan K."/>
            <person name="Chain P."/>
            <person name="Rohde M."/>
            <person name="Goker M."/>
            <person name="Bristow J."/>
            <person name="Eisen J.A."/>
            <person name="Markowitz V."/>
            <person name="Hugenholtz P."/>
            <person name="Kyrpides N.C."/>
            <person name="Klenk H.P."/>
            <person name="Detter J.C."/>
        </authorList>
    </citation>
    <scope>NUCLEOTIDE SEQUENCE [LARGE SCALE GENOMIC DNA]</scope>
    <source>
        <strain evidence="9">ATCC 33793 / DSM 20469 / CCUG 32760 / JCM 10300 / KCTC 3663 / VPI 0546 / 1246</strain>
    </source>
</reference>
<dbReference type="Pfam" id="PF01566">
    <property type="entry name" value="Nramp"/>
    <property type="match status" value="1"/>
</dbReference>
<dbReference type="KEGG" id="apv:Apar_0068"/>
<dbReference type="EMBL" id="CP001721">
    <property type="protein sequence ID" value="ACV50504.1"/>
    <property type="molecule type" value="Genomic_DNA"/>
</dbReference>
<dbReference type="GO" id="GO:0015086">
    <property type="term" value="F:cadmium ion transmembrane transporter activity"/>
    <property type="evidence" value="ECO:0007669"/>
    <property type="project" value="TreeGrafter"/>
</dbReference>
<feature type="transmembrane region" description="Helical" evidence="7">
    <location>
        <begin position="394"/>
        <end position="413"/>
    </location>
</feature>
<dbReference type="PANTHER" id="PTHR11706:SF33">
    <property type="entry name" value="NATURAL RESISTANCE-ASSOCIATED MACROPHAGE PROTEIN 2"/>
    <property type="match status" value="1"/>
</dbReference>
<feature type="region of interest" description="Disordered" evidence="6">
    <location>
        <begin position="1"/>
        <end position="33"/>
    </location>
</feature>
<keyword evidence="5 7" id="KW-0472">Membrane</keyword>
<dbReference type="GO" id="GO:0005886">
    <property type="term" value="C:plasma membrane"/>
    <property type="evidence" value="ECO:0007669"/>
    <property type="project" value="TreeGrafter"/>
</dbReference>
<dbReference type="GO" id="GO:0034755">
    <property type="term" value="P:iron ion transmembrane transport"/>
    <property type="evidence" value="ECO:0007669"/>
    <property type="project" value="TreeGrafter"/>
</dbReference>
<feature type="transmembrane region" description="Helical" evidence="7">
    <location>
        <begin position="126"/>
        <end position="145"/>
    </location>
</feature>
<feature type="transmembrane region" description="Helical" evidence="7">
    <location>
        <begin position="228"/>
        <end position="249"/>
    </location>
</feature>
<feature type="transmembrane region" description="Helical" evidence="7">
    <location>
        <begin position="319"/>
        <end position="344"/>
    </location>
</feature>
<keyword evidence="4 7" id="KW-1133">Transmembrane helix</keyword>
<evidence type="ECO:0000256" key="5">
    <source>
        <dbReference type="ARBA" id="ARBA00023136"/>
    </source>
</evidence>
<dbReference type="AlphaFoldDB" id="C8W8R6"/>
<evidence type="ECO:0000256" key="4">
    <source>
        <dbReference type="ARBA" id="ARBA00022989"/>
    </source>
</evidence>
<evidence type="ECO:0000256" key="1">
    <source>
        <dbReference type="ARBA" id="ARBA00004141"/>
    </source>
</evidence>
<dbReference type="InterPro" id="IPR001046">
    <property type="entry name" value="NRAMP_fam"/>
</dbReference>
<evidence type="ECO:0000256" key="3">
    <source>
        <dbReference type="ARBA" id="ARBA00022692"/>
    </source>
</evidence>
<feature type="transmembrane region" description="Helical" evidence="7">
    <location>
        <begin position="425"/>
        <end position="447"/>
    </location>
</feature>
<keyword evidence="9" id="KW-1185">Reference proteome</keyword>
<dbReference type="eggNOG" id="COG1914">
    <property type="taxonomic scope" value="Bacteria"/>
</dbReference>
<dbReference type="NCBIfam" id="NF037982">
    <property type="entry name" value="Nramp_1"/>
    <property type="match status" value="1"/>
</dbReference>
<feature type="transmembrane region" description="Helical" evidence="7">
    <location>
        <begin position="50"/>
        <end position="67"/>
    </location>
</feature>
<accession>C8W8R6</accession>
<dbReference type="STRING" id="521095.Apar_0068"/>
<feature type="transmembrane region" description="Helical" evidence="7">
    <location>
        <begin position="270"/>
        <end position="292"/>
    </location>
</feature>
<gene>
    <name evidence="8" type="ordered locus">Apar_0068</name>
</gene>
<evidence type="ECO:0000256" key="6">
    <source>
        <dbReference type="SAM" id="MobiDB-lite"/>
    </source>
</evidence>
<feature type="transmembrane region" description="Helical" evidence="7">
    <location>
        <begin position="365"/>
        <end position="388"/>
    </location>
</feature>
<protein>
    <submittedName>
        <fullName evidence="8">Natural resistance-associated macrophage protein</fullName>
    </submittedName>
</protein>
<organism evidence="8 9">
    <name type="scientific">Lancefieldella parvula (strain ATCC 33793 / DSM 20469 / CCUG 32760 / JCM 10300 / KCTC 3663 / VPI 0546 / 1246)</name>
    <name type="common">Atopobium parvulum</name>
    <dbReference type="NCBI Taxonomy" id="521095"/>
    <lineage>
        <taxon>Bacteria</taxon>
        <taxon>Bacillati</taxon>
        <taxon>Actinomycetota</taxon>
        <taxon>Coriobacteriia</taxon>
        <taxon>Coriobacteriales</taxon>
        <taxon>Atopobiaceae</taxon>
        <taxon>Lancefieldella</taxon>
    </lineage>
</organism>
<evidence type="ECO:0000313" key="9">
    <source>
        <dbReference type="Proteomes" id="UP000000960"/>
    </source>
</evidence>
<comment type="subcellular location">
    <subcellularLocation>
        <location evidence="1">Membrane</location>
        <topology evidence="1">Multi-pass membrane protein</topology>
    </subcellularLocation>
</comment>
<evidence type="ECO:0000256" key="7">
    <source>
        <dbReference type="SAM" id="Phobius"/>
    </source>
</evidence>
<feature type="transmembrane region" description="Helical" evidence="7">
    <location>
        <begin position="188"/>
        <end position="208"/>
    </location>
</feature>
<dbReference type="HOGENOM" id="CLU_020088_6_1_11"/>
<dbReference type="PANTHER" id="PTHR11706">
    <property type="entry name" value="SOLUTE CARRIER PROTEIN FAMILY 11 MEMBER"/>
    <property type="match status" value="1"/>
</dbReference>
<name>C8W8R6_LANP1</name>
<feature type="compositionally biased region" description="Polar residues" evidence="6">
    <location>
        <begin position="17"/>
        <end position="33"/>
    </location>
</feature>
<dbReference type="GO" id="GO:0005384">
    <property type="term" value="F:manganese ion transmembrane transporter activity"/>
    <property type="evidence" value="ECO:0007669"/>
    <property type="project" value="TreeGrafter"/>
</dbReference>